<feature type="non-terminal residue" evidence="1">
    <location>
        <position position="269"/>
    </location>
</feature>
<protein>
    <submittedName>
        <fullName evidence="1">16676_t:CDS:1</fullName>
    </submittedName>
</protein>
<evidence type="ECO:0000313" key="1">
    <source>
        <dbReference type="EMBL" id="CAG8685672.1"/>
    </source>
</evidence>
<sequence length="269" mass="31243">MELDEELPKPLAFHKKENYIANLTLMEIDPNKVSSEINMKINPMQEDEIAVSRKQTIKPIKNLFVGLKGKAKIEIKSDETHPKAASLQKVPQINVLLQEILKRLEIVENNQSVLLVTDKKSVKIFKEFDPSEAIEQLVLDKVWDSFMNSIIFATNKNILKKKIRNTPNSKRSEMKEKKSFLHRSIVEISKIIRKINKHKTKVPEQVKLTKWNNILTNKHELINDLQEVLNKTKKHFQKQFSYSSLLKRVVLTSRSGQSSLNQSIRLKKN</sequence>
<accession>A0ABN7UY33</accession>
<comment type="caution">
    <text evidence="1">The sequence shown here is derived from an EMBL/GenBank/DDBJ whole genome shotgun (WGS) entry which is preliminary data.</text>
</comment>
<proteinExistence type="predicted"/>
<name>A0ABN7UY33_GIGMA</name>
<dbReference type="Proteomes" id="UP000789901">
    <property type="component" value="Unassembled WGS sequence"/>
</dbReference>
<gene>
    <name evidence="1" type="ORF">GMARGA_LOCUS11240</name>
</gene>
<evidence type="ECO:0000313" key="2">
    <source>
        <dbReference type="Proteomes" id="UP000789901"/>
    </source>
</evidence>
<keyword evidence="2" id="KW-1185">Reference proteome</keyword>
<reference evidence="1 2" key="1">
    <citation type="submission" date="2021-06" db="EMBL/GenBank/DDBJ databases">
        <authorList>
            <person name="Kallberg Y."/>
            <person name="Tangrot J."/>
            <person name="Rosling A."/>
        </authorList>
    </citation>
    <scope>NUCLEOTIDE SEQUENCE [LARGE SCALE GENOMIC DNA]</scope>
    <source>
        <strain evidence="1 2">120-4 pot B 10/14</strain>
    </source>
</reference>
<dbReference type="EMBL" id="CAJVQB010006519">
    <property type="protein sequence ID" value="CAG8685672.1"/>
    <property type="molecule type" value="Genomic_DNA"/>
</dbReference>
<organism evidence="1 2">
    <name type="scientific">Gigaspora margarita</name>
    <dbReference type="NCBI Taxonomy" id="4874"/>
    <lineage>
        <taxon>Eukaryota</taxon>
        <taxon>Fungi</taxon>
        <taxon>Fungi incertae sedis</taxon>
        <taxon>Mucoromycota</taxon>
        <taxon>Glomeromycotina</taxon>
        <taxon>Glomeromycetes</taxon>
        <taxon>Diversisporales</taxon>
        <taxon>Gigasporaceae</taxon>
        <taxon>Gigaspora</taxon>
    </lineage>
</organism>